<dbReference type="OrthoDB" id="362021at2759"/>
<dbReference type="GO" id="GO:0005737">
    <property type="term" value="C:cytoplasm"/>
    <property type="evidence" value="ECO:0007669"/>
    <property type="project" value="UniProtKB-SubCell"/>
</dbReference>
<evidence type="ECO:0000256" key="11">
    <source>
        <dbReference type="SAM" id="MobiDB-lite"/>
    </source>
</evidence>
<dbReference type="STRING" id="7240.B4QAG5"/>
<evidence type="ECO:0000256" key="1">
    <source>
        <dbReference type="ARBA" id="ARBA00004286"/>
    </source>
</evidence>
<feature type="compositionally biased region" description="Acidic residues" evidence="11">
    <location>
        <begin position="393"/>
        <end position="402"/>
    </location>
</feature>
<dbReference type="GO" id="GO:0000796">
    <property type="term" value="C:condensin complex"/>
    <property type="evidence" value="ECO:0007669"/>
    <property type="project" value="EnsemblMetazoa"/>
</dbReference>
<dbReference type="GO" id="GO:0000775">
    <property type="term" value="C:chromosome, centromeric region"/>
    <property type="evidence" value="ECO:0007669"/>
    <property type="project" value="EnsemblMetazoa"/>
</dbReference>
<dbReference type="GO" id="GO:0072587">
    <property type="term" value="F:DNA topoisomerase type II (double strand cut, ATP-hydrolyzing) activator activity"/>
    <property type="evidence" value="ECO:0007669"/>
    <property type="project" value="EnsemblMetazoa"/>
</dbReference>
<keyword evidence="8" id="KW-0498">Mitosis</keyword>
<proteinExistence type="inferred from homology"/>
<dbReference type="GO" id="GO:0000785">
    <property type="term" value="C:chromatin"/>
    <property type="evidence" value="ECO:0007669"/>
    <property type="project" value="EnsemblMetazoa"/>
</dbReference>
<name>B4QAG5_DROSI</name>
<dbReference type="GO" id="GO:0051306">
    <property type="term" value="P:mitotic sister chromatid separation"/>
    <property type="evidence" value="ECO:0007669"/>
    <property type="project" value="EnsemblMetazoa"/>
</dbReference>
<keyword evidence="5" id="KW-0158">Chromosome</keyword>
<evidence type="ECO:0000256" key="5">
    <source>
        <dbReference type="ARBA" id="ARBA00022454"/>
    </source>
</evidence>
<evidence type="ECO:0000256" key="3">
    <source>
        <dbReference type="ARBA" id="ARBA00009471"/>
    </source>
</evidence>
<dbReference type="GO" id="GO:0007076">
    <property type="term" value="P:mitotic chromosome condensation"/>
    <property type="evidence" value="ECO:0007669"/>
    <property type="project" value="InterPro"/>
</dbReference>
<dbReference type="GO" id="GO:0048567">
    <property type="term" value="P:ectodermal digestive tract morphogenesis"/>
    <property type="evidence" value="ECO:0007669"/>
    <property type="project" value="EnsemblMetazoa"/>
</dbReference>
<keyword evidence="7" id="KW-0132">Cell division</keyword>
<dbReference type="InterPro" id="IPR022816">
    <property type="entry name" value="Condensin_barren_su2"/>
</dbReference>
<gene>
    <name evidence="12" type="primary">Dsim\GD21719</name>
    <name evidence="12" type="ORF">Dsim_GD21719</name>
</gene>
<keyword evidence="13" id="KW-1185">Reference proteome</keyword>
<dbReference type="PANTHER" id="PTHR13108">
    <property type="entry name" value="CONDENSIN COMPLEX SUBUNIT 2"/>
    <property type="match status" value="1"/>
</dbReference>
<sequence length="809" mass="90727">MFPQRSSELYRTPVTHQPPPALELAGNLEYPNLNVADLNARLENLSPRLHDCWDSIAINDHNHLALATNRREGRHWWGMLFGYGRDQMHHMTVDSANFKLQAEHTVNIVRYAEDDVLLVALGDTRLQAWSTYSKVRDSQSLYCLYLVGESSAHPTPISQLSVFKAEPRTAVSGSADGTLNMAGSSLEASSKVYGLRVDSIYLDAMRISAGLSARTLTDKQINAAEDDDGPQGEQATGEGQDSAQQSAKEAAPKPKRQKKPISTVTKNRDTLNSRLDTAPLQDPVFGKLNSTVGSINASNRLMHNILPSFDSELRLRTTYNFWDSEESTEEVQDHTTLNAEMEQWPAESLMSTNLMRKLLPHAERSNLRPLHTGYIITSAPNPKTANEKPAEAVQDEDHDEGLDNGDDMCVNEISMAFDINAECEPMPDLDGPPPLVLEVDSNELEELTAEEQMVINNCRRLRKQTEFIEDLRPVDGNSKLEYSYRPMDQISQFWAGPSHWKFKRTRPRSTFSQTNGQVDTQPIRTQRAKKSTHLNANRRAKALDYGNVTENFFQQLDTTIRQRKANFQKKWDPRKLILPTKFELDPDLFFKYESAPSIKLSKRAGEPDSDEGGDLGIDMDVDMHHDDDNDQEELFNNEHFTDAVPANVSVIAAIAAEQAAEASMAAGEIGLTQMNATCNNTLFEIGTEFEGAPSQVAKVVVPFAKRAKVIDMKNLKKSCNSLIQKQMLNAVPEETIPSHPKKKSEHYSKGFASFQQVYQKLPNLLTTKMADSLSPSVAFYAVLHLANDLKLRLIPQEDLEDFQIRQVLD</sequence>
<feature type="region of interest" description="Disordered" evidence="11">
    <location>
        <begin position="374"/>
        <end position="402"/>
    </location>
</feature>
<dbReference type="GO" id="GO:0007443">
    <property type="term" value="P:Malpighian tubule morphogenesis"/>
    <property type="evidence" value="ECO:0007669"/>
    <property type="project" value="EnsemblMetazoa"/>
</dbReference>
<dbReference type="Proteomes" id="UP000000304">
    <property type="component" value="Chromosome 2L"/>
</dbReference>
<evidence type="ECO:0000256" key="7">
    <source>
        <dbReference type="ARBA" id="ARBA00022618"/>
    </source>
</evidence>
<protein>
    <recommendedName>
        <fullName evidence="4">Condensin complex subunit 2</fullName>
    </recommendedName>
</protein>
<keyword evidence="9" id="KW-0226">DNA condensation</keyword>
<dbReference type="GO" id="GO:0000793">
    <property type="term" value="C:condensed chromosome"/>
    <property type="evidence" value="ECO:0007669"/>
    <property type="project" value="EnsemblMetazoa"/>
</dbReference>
<dbReference type="PANTHER" id="PTHR13108:SF9">
    <property type="entry name" value="CONDENSIN COMPLEX SUBUNIT 2"/>
    <property type="match status" value="1"/>
</dbReference>
<organism evidence="12 13">
    <name type="scientific">Drosophila simulans</name>
    <name type="common">Fruit fly</name>
    <dbReference type="NCBI Taxonomy" id="7240"/>
    <lineage>
        <taxon>Eukaryota</taxon>
        <taxon>Metazoa</taxon>
        <taxon>Ecdysozoa</taxon>
        <taxon>Arthropoda</taxon>
        <taxon>Hexapoda</taxon>
        <taxon>Insecta</taxon>
        <taxon>Pterygota</taxon>
        <taxon>Neoptera</taxon>
        <taxon>Endopterygota</taxon>
        <taxon>Diptera</taxon>
        <taxon>Brachycera</taxon>
        <taxon>Muscomorpha</taxon>
        <taxon>Ephydroidea</taxon>
        <taxon>Drosophilidae</taxon>
        <taxon>Drosophila</taxon>
        <taxon>Sophophora</taxon>
    </lineage>
</organism>
<evidence type="ECO:0000256" key="10">
    <source>
        <dbReference type="ARBA" id="ARBA00023306"/>
    </source>
</evidence>
<dbReference type="GO" id="GO:0051301">
    <property type="term" value="P:cell division"/>
    <property type="evidence" value="ECO:0007669"/>
    <property type="project" value="UniProtKB-KW"/>
</dbReference>
<keyword evidence="10" id="KW-0131">Cell cycle</keyword>
<dbReference type="GO" id="GO:0008258">
    <property type="term" value="P:head involution"/>
    <property type="evidence" value="ECO:0007669"/>
    <property type="project" value="EnsemblMetazoa"/>
</dbReference>
<dbReference type="EMBL" id="CM000361">
    <property type="protein sequence ID" value="EDX05582.1"/>
    <property type="molecule type" value="Genomic_DNA"/>
</dbReference>
<dbReference type="InterPro" id="IPR015943">
    <property type="entry name" value="WD40/YVTN_repeat-like_dom_sf"/>
</dbReference>
<dbReference type="GO" id="GO:0005634">
    <property type="term" value="C:nucleus"/>
    <property type="evidence" value="ECO:0007669"/>
    <property type="project" value="EnsemblMetazoa"/>
</dbReference>
<dbReference type="Gene3D" id="2.130.10.10">
    <property type="entry name" value="YVTN repeat-like/Quinoprotein amine dehydrogenase"/>
    <property type="match status" value="1"/>
</dbReference>
<comment type="similarity">
    <text evidence="3">Belongs to the CND2 (condensin subunit 2) family.</text>
</comment>
<evidence type="ECO:0000313" key="12">
    <source>
        <dbReference type="EMBL" id="EDX05582.1"/>
    </source>
</evidence>
<evidence type="ECO:0000313" key="13">
    <source>
        <dbReference type="Proteomes" id="UP000000304"/>
    </source>
</evidence>
<dbReference type="OMA" id="GREHWKV"/>
<evidence type="ECO:0000256" key="8">
    <source>
        <dbReference type="ARBA" id="ARBA00022776"/>
    </source>
</evidence>
<evidence type="ECO:0000256" key="9">
    <source>
        <dbReference type="ARBA" id="ARBA00023067"/>
    </source>
</evidence>
<keyword evidence="6" id="KW-0963">Cytoplasm</keyword>
<dbReference type="AlphaFoldDB" id="B4QAG5"/>
<evidence type="ECO:0000256" key="6">
    <source>
        <dbReference type="ARBA" id="ARBA00022490"/>
    </source>
</evidence>
<dbReference type="GO" id="GO:0044547">
    <property type="term" value="F:DNA topoisomerase binding"/>
    <property type="evidence" value="ECO:0007669"/>
    <property type="project" value="EnsemblMetazoa"/>
</dbReference>
<feature type="compositionally biased region" description="Polar residues" evidence="11">
    <location>
        <begin position="233"/>
        <end position="247"/>
    </location>
</feature>
<dbReference type="HOGENOM" id="CLU_018746_0_0_1"/>
<feature type="region of interest" description="Disordered" evidence="11">
    <location>
        <begin position="223"/>
        <end position="282"/>
    </location>
</feature>
<dbReference type="PhylomeDB" id="B4QAG5"/>
<dbReference type="Pfam" id="PF05786">
    <property type="entry name" value="Cnd2"/>
    <property type="match status" value="1"/>
</dbReference>
<evidence type="ECO:0000256" key="2">
    <source>
        <dbReference type="ARBA" id="ARBA00004496"/>
    </source>
</evidence>
<evidence type="ECO:0000256" key="4">
    <source>
        <dbReference type="ARBA" id="ARBA00016065"/>
    </source>
</evidence>
<comment type="subcellular location">
    <subcellularLocation>
        <location evidence="1">Chromosome</location>
    </subcellularLocation>
    <subcellularLocation>
        <location evidence="2">Cytoplasm</location>
    </subcellularLocation>
</comment>
<dbReference type="GO" id="GO:0003682">
    <property type="term" value="F:chromatin binding"/>
    <property type="evidence" value="ECO:0007669"/>
    <property type="project" value="EnsemblMetazoa"/>
</dbReference>
<accession>B4QAG5</accession>
<dbReference type="GO" id="GO:0007424">
    <property type="term" value="P:open tracheal system development"/>
    <property type="evidence" value="ECO:0007669"/>
    <property type="project" value="EnsemblMetazoa"/>
</dbReference>
<dbReference type="GO" id="GO:0006325">
    <property type="term" value="P:chromatin organization"/>
    <property type="evidence" value="ECO:0007669"/>
    <property type="project" value="EnsemblMetazoa"/>
</dbReference>
<reference evidence="12 13" key="1">
    <citation type="journal article" date="2007" name="Nature">
        <title>Evolution of genes and genomes on the Drosophila phylogeny.</title>
        <authorList>
            <consortium name="Drosophila 12 Genomes Consortium"/>
            <person name="Clark A.G."/>
            <person name="Eisen M.B."/>
            <person name="Smith D.R."/>
            <person name="Bergman C.M."/>
            <person name="Oliver B."/>
            <person name="Markow T.A."/>
            <person name="Kaufman T.C."/>
            <person name="Kellis M."/>
            <person name="Gelbart W."/>
            <person name="Iyer V.N."/>
            <person name="Pollard D.A."/>
            <person name="Sackton T.B."/>
            <person name="Larracuente A.M."/>
            <person name="Singh N.D."/>
            <person name="Abad J.P."/>
            <person name="Abt D.N."/>
            <person name="Adryan B."/>
            <person name="Aguade M."/>
            <person name="Akashi H."/>
            <person name="Anderson W.W."/>
            <person name="Aquadro C.F."/>
            <person name="Ardell D.H."/>
            <person name="Arguello R."/>
            <person name="Artieri C.G."/>
            <person name="Barbash D.A."/>
            <person name="Barker D."/>
            <person name="Barsanti P."/>
            <person name="Batterham P."/>
            <person name="Batzoglou S."/>
            <person name="Begun D."/>
            <person name="Bhutkar A."/>
            <person name="Blanco E."/>
            <person name="Bosak S.A."/>
            <person name="Bradley R.K."/>
            <person name="Brand A.D."/>
            <person name="Brent M.R."/>
            <person name="Brooks A.N."/>
            <person name="Brown R.H."/>
            <person name="Butlin R.K."/>
            <person name="Caggese C."/>
            <person name="Calvi B.R."/>
            <person name="Bernardo de Carvalho A."/>
            <person name="Caspi A."/>
            <person name="Castrezana S."/>
            <person name="Celniker S.E."/>
            <person name="Chang J.L."/>
            <person name="Chapple C."/>
            <person name="Chatterji S."/>
            <person name="Chinwalla A."/>
            <person name="Civetta A."/>
            <person name="Clifton S.W."/>
            <person name="Comeron J.M."/>
            <person name="Costello J.C."/>
            <person name="Coyne J.A."/>
            <person name="Daub J."/>
            <person name="David R.G."/>
            <person name="Delcher A.L."/>
            <person name="Delehaunty K."/>
            <person name="Do C.B."/>
            <person name="Ebling H."/>
            <person name="Edwards K."/>
            <person name="Eickbush T."/>
            <person name="Evans J.D."/>
            <person name="Filipski A."/>
            <person name="Findeiss S."/>
            <person name="Freyhult E."/>
            <person name="Fulton L."/>
            <person name="Fulton R."/>
            <person name="Garcia A.C."/>
            <person name="Gardiner A."/>
            <person name="Garfield D.A."/>
            <person name="Garvin B.E."/>
            <person name="Gibson G."/>
            <person name="Gilbert D."/>
            <person name="Gnerre S."/>
            <person name="Godfrey J."/>
            <person name="Good R."/>
            <person name="Gotea V."/>
            <person name="Gravely B."/>
            <person name="Greenberg A.J."/>
            <person name="Griffiths-Jones S."/>
            <person name="Gross S."/>
            <person name="Guigo R."/>
            <person name="Gustafson E.A."/>
            <person name="Haerty W."/>
            <person name="Hahn M.W."/>
            <person name="Halligan D.L."/>
            <person name="Halpern A.L."/>
            <person name="Halter G.M."/>
            <person name="Han M.V."/>
            <person name="Heger A."/>
            <person name="Hillier L."/>
            <person name="Hinrichs A.S."/>
            <person name="Holmes I."/>
            <person name="Hoskins R.A."/>
            <person name="Hubisz M.J."/>
            <person name="Hultmark D."/>
            <person name="Huntley M.A."/>
            <person name="Jaffe D.B."/>
            <person name="Jagadeeshan S."/>
            <person name="Jeck W.R."/>
            <person name="Johnson J."/>
            <person name="Jones C.D."/>
            <person name="Jordan W.C."/>
            <person name="Karpen G.H."/>
            <person name="Kataoka E."/>
            <person name="Keightley P.D."/>
            <person name="Kheradpour P."/>
            <person name="Kirkness E.F."/>
            <person name="Koerich L.B."/>
            <person name="Kristiansen K."/>
            <person name="Kudrna D."/>
            <person name="Kulathinal R.J."/>
            <person name="Kumar S."/>
            <person name="Kwok R."/>
            <person name="Lander E."/>
            <person name="Langley C.H."/>
            <person name="Lapoint R."/>
            <person name="Lazzaro B.P."/>
            <person name="Lee S.J."/>
            <person name="Levesque L."/>
            <person name="Li R."/>
            <person name="Lin C.F."/>
            <person name="Lin M.F."/>
            <person name="Lindblad-Toh K."/>
            <person name="Llopart A."/>
            <person name="Long M."/>
            <person name="Low L."/>
            <person name="Lozovsky E."/>
            <person name="Lu J."/>
            <person name="Luo M."/>
            <person name="Machado C.A."/>
            <person name="Makalowski W."/>
            <person name="Marzo M."/>
            <person name="Matsuda M."/>
            <person name="Matzkin L."/>
            <person name="McAllister B."/>
            <person name="McBride C.S."/>
            <person name="McKernan B."/>
            <person name="McKernan K."/>
            <person name="Mendez-Lago M."/>
            <person name="Minx P."/>
            <person name="Mollenhauer M.U."/>
            <person name="Montooth K."/>
            <person name="Mount S.M."/>
            <person name="Mu X."/>
            <person name="Myers E."/>
            <person name="Negre B."/>
            <person name="Newfeld S."/>
            <person name="Nielsen R."/>
            <person name="Noor M.A."/>
            <person name="O'Grady P."/>
            <person name="Pachter L."/>
            <person name="Papaceit M."/>
            <person name="Parisi M.J."/>
            <person name="Parisi M."/>
            <person name="Parts L."/>
            <person name="Pedersen J.S."/>
            <person name="Pesole G."/>
            <person name="Phillippy A.M."/>
            <person name="Ponting C.P."/>
            <person name="Pop M."/>
            <person name="Porcelli D."/>
            <person name="Powell J.R."/>
            <person name="Prohaska S."/>
            <person name="Pruitt K."/>
            <person name="Puig M."/>
            <person name="Quesneville H."/>
            <person name="Ram K.R."/>
            <person name="Rand D."/>
            <person name="Rasmussen M.D."/>
            <person name="Reed L.K."/>
            <person name="Reenan R."/>
            <person name="Reily A."/>
            <person name="Remington K.A."/>
            <person name="Rieger T.T."/>
            <person name="Ritchie M.G."/>
            <person name="Robin C."/>
            <person name="Rogers Y.H."/>
            <person name="Rohde C."/>
            <person name="Rozas J."/>
            <person name="Rubenfield M.J."/>
            <person name="Ruiz A."/>
            <person name="Russo S."/>
            <person name="Salzberg S.L."/>
            <person name="Sanchez-Gracia A."/>
            <person name="Saranga D.J."/>
            <person name="Sato H."/>
            <person name="Schaeffer S.W."/>
            <person name="Schatz M.C."/>
            <person name="Schlenke T."/>
            <person name="Schwartz R."/>
            <person name="Segarra C."/>
            <person name="Singh R.S."/>
            <person name="Sirot L."/>
            <person name="Sirota M."/>
            <person name="Sisneros N.B."/>
            <person name="Smith C.D."/>
            <person name="Smith T.F."/>
            <person name="Spieth J."/>
            <person name="Stage D.E."/>
            <person name="Stark A."/>
            <person name="Stephan W."/>
            <person name="Strausberg R.L."/>
            <person name="Strempel S."/>
            <person name="Sturgill D."/>
            <person name="Sutton G."/>
            <person name="Sutton G.G."/>
            <person name="Tao W."/>
            <person name="Teichmann S."/>
            <person name="Tobari Y.N."/>
            <person name="Tomimura Y."/>
            <person name="Tsolas J.M."/>
            <person name="Valente V.L."/>
            <person name="Venter E."/>
            <person name="Venter J.C."/>
            <person name="Vicario S."/>
            <person name="Vieira F.G."/>
            <person name="Vilella A.J."/>
            <person name="Villasante A."/>
            <person name="Walenz B."/>
            <person name="Wang J."/>
            <person name="Wasserman M."/>
            <person name="Watts T."/>
            <person name="Wilson D."/>
            <person name="Wilson R.K."/>
            <person name="Wing R.A."/>
            <person name="Wolfner M.F."/>
            <person name="Wong A."/>
            <person name="Wong G.K."/>
            <person name="Wu C.I."/>
            <person name="Wu G."/>
            <person name="Yamamoto D."/>
            <person name="Yang H.P."/>
            <person name="Yang S.P."/>
            <person name="Yorke J.A."/>
            <person name="Yoshida K."/>
            <person name="Zdobnov E."/>
            <person name="Zhang P."/>
            <person name="Zhang Y."/>
            <person name="Zimin A.V."/>
            <person name="Baldwin J."/>
            <person name="Abdouelleil A."/>
            <person name="Abdulkadir J."/>
            <person name="Abebe A."/>
            <person name="Abera B."/>
            <person name="Abreu J."/>
            <person name="Acer S.C."/>
            <person name="Aftuck L."/>
            <person name="Alexander A."/>
            <person name="An P."/>
            <person name="Anderson E."/>
            <person name="Anderson S."/>
            <person name="Arachi H."/>
            <person name="Azer M."/>
            <person name="Bachantsang P."/>
            <person name="Barry A."/>
            <person name="Bayul T."/>
            <person name="Berlin A."/>
            <person name="Bessette D."/>
            <person name="Bloom T."/>
            <person name="Blye J."/>
            <person name="Boguslavskiy L."/>
            <person name="Bonnet C."/>
            <person name="Boukhgalter B."/>
            <person name="Bourzgui I."/>
            <person name="Brown A."/>
            <person name="Cahill P."/>
            <person name="Channer S."/>
            <person name="Cheshatsang Y."/>
            <person name="Chuda L."/>
            <person name="Citroen M."/>
            <person name="Collymore A."/>
            <person name="Cooke P."/>
            <person name="Costello M."/>
            <person name="D'Aco K."/>
            <person name="Daza R."/>
            <person name="De Haan G."/>
            <person name="DeGray S."/>
            <person name="DeMaso C."/>
            <person name="Dhargay N."/>
            <person name="Dooley K."/>
            <person name="Dooley E."/>
            <person name="Doricent M."/>
            <person name="Dorje P."/>
            <person name="Dorjee K."/>
            <person name="Dupes A."/>
            <person name="Elong R."/>
            <person name="Falk J."/>
            <person name="Farina A."/>
            <person name="Faro S."/>
            <person name="Ferguson D."/>
            <person name="Fisher S."/>
            <person name="Foley C.D."/>
            <person name="Franke A."/>
            <person name="Friedrich D."/>
            <person name="Gadbois L."/>
            <person name="Gearin G."/>
            <person name="Gearin C.R."/>
            <person name="Giannoukos G."/>
            <person name="Goode T."/>
            <person name="Graham J."/>
            <person name="Grandbois E."/>
            <person name="Grewal S."/>
            <person name="Gyaltsen K."/>
            <person name="Hafez N."/>
            <person name="Hagos B."/>
            <person name="Hall J."/>
            <person name="Henson C."/>
            <person name="Hollinger A."/>
            <person name="Honan T."/>
            <person name="Huard M.D."/>
            <person name="Hughes L."/>
            <person name="Hurhula B."/>
            <person name="Husby M.E."/>
            <person name="Kamat A."/>
            <person name="Kanga B."/>
            <person name="Kashin S."/>
            <person name="Khazanovich D."/>
            <person name="Kisner P."/>
            <person name="Lance K."/>
            <person name="Lara M."/>
            <person name="Lee W."/>
            <person name="Lennon N."/>
            <person name="Letendre F."/>
            <person name="LeVine R."/>
            <person name="Lipovsky A."/>
            <person name="Liu X."/>
            <person name="Liu J."/>
            <person name="Liu S."/>
            <person name="Lokyitsang T."/>
            <person name="Lokyitsang Y."/>
            <person name="Lubonja R."/>
            <person name="Lui A."/>
            <person name="MacDonald P."/>
            <person name="Magnisalis V."/>
            <person name="Maru K."/>
            <person name="Matthews C."/>
            <person name="McCusker W."/>
            <person name="McDonough S."/>
            <person name="Mehta T."/>
            <person name="Meldrim J."/>
            <person name="Meneus L."/>
            <person name="Mihai O."/>
            <person name="Mihalev A."/>
            <person name="Mihova T."/>
            <person name="Mittelman R."/>
            <person name="Mlenga V."/>
            <person name="Montmayeur A."/>
            <person name="Mulrain L."/>
            <person name="Navidi A."/>
            <person name="Naylor J."/>
            <person name="Negash T."/>
            <person name="Nguyen T."/>
            <person name="Nguyen N."/>
            <person name="Nicol R."/>
            <person name="Norbu C."/>
            <person name="Norbu N."/>
            <person name="Novod N."/>
            <person name="O'Neill B."/>
            <person name="Osman S."/>
            <person name="Markiewicz E."/>
            <person name="Oyono O.L."/>
            <person name="Patti C."/>
            <person name="Phunkhang P."/>
            <person name="Pierre F."/>
            <person name="Priest M."/>
            <person name="Raghuraman S."/>
            <person name="Rege F."/>
            <person name="Reyes R."/>
            <person name="Rise C."/>
            <person name="Rogov P."/>
            <person name="Ross K."/>
            <person name="Ryan E."/>
            <person name="Settipalli S."/>
            <person name="Shea T."/>
            <person name="Sherpa N."/>
            <person name="Shi L."/>
            <person name="Shih D."/>
            <person name="Sparrow T."/>
            <person name="Spaulding J."/>
            <person name="Stalker J."/>
            <person name="Stange-Thomann N."/>
            <person name="Stavropoulos S."/>
            <person name="Stone C."/>
            <person name="Strader C."/>
            <person name="Tesfaye S."/>
            <person name="Thomson T."/>
            <person name="Thoulutsang Y."/>
            <person name="Thoulutsang D."/>
            <person name="Topham K."/>
            <person name="Topping I."/>
            <person name="Tsamla T."/>
            <person name="Vassiliev H."/>
            <person name="Vo A."/>
            <person name="Wangchuk T."/>
            <person name="Wangdi T."/>
            <person name="Weiand M."/>
            <person name="Wilkinson J."/>
            <person name="Wilson A."/>
            <person name="Yadav S."/>
            <person name="Young G."/>
            <person name="Yu Q."/>
            <person name="Zembek L."/>
            <person name="Zhong D."/>
            <person name="Zimmer A."/>
            <person name="Zwirko Z."/>
            <person name="Jaffe D.B."/>
            <person name="Alvarez P."/>
            <person name="Brockman W."/>
            <person name="Butler J."/>
            <person name="Chin C."/>
            <person name="Gnerre S."/>
            <person name="Grabherr M."/>
            <person name="Kleber M."/>
            <person name="Mauceli E."/>
            <person name="MacCallum I."/>
        </authorList>
    </citation>
    <scope>NUCLEOTIDE SEQUENCE [LARGE SCALE GENOMIC DNA]</scope>
    <source>
        <strain evidence="13">white501</strain>
    </source>
</reference>